<dbReference type="Proteomes" id="UP000886602">
    <property type="component" value="Unassembled WGS sequence"/>
</dbReference>
<feature type="domain" description="Nucleotidyltransferase-like" evidence="1">
    <location>
        <begin position="1"/>
        <end position="80"/>
    </location>
</feature>
<name>A0A9D7FA56_9RHOO</name>
<gene>
    <name evidence="2" type="ORF">IPJ48_19160</name>
</gene>
<comment type="caution">
    <text evidence="2">The sequence shown here is derived from an EMBL/GenBank/DDBJ whole genome shotgun (WGS) entry which is preliminary data.</text>
</comment>
<evidence type="ECO:0000259" key="1">
    <source>
        <dbReference type="Pfam" id="PF12281"/>
    </source>
</evidence>
<proteinExistence type="predicted"/>
<evidence type="ECO:0000313" key="2">
    <source>
        <dbReference type="EMBL" id="MBK7425020.1"/>
    </source>
</evidence>
<dbReference type="AlphaFoldDB" id="A0A9D7FA56"/>
<evidence type="ECO:0000313" key="3">
    <source>
        <dbReference type="Proteomes" id="UP000886602"/>
    </source>
</evidence>
<sequence>MLGVRWGGNMKTTDMDFARPSGIALAIPDSGESINVPASIKEFDPTFFEVPMLNNKHPSTSLMSRKTKIKIDFLTGFKKTGIDFTALFLRSCHCRRPYVTWTIFLAENLGRDWLLVLTRFRSICPIRHDFPSISW</sequence>
<dbReference type="InterPro" id="IPR058575">
    <property type="entry name" value="NTP_transf_8_dom"/>
</dbReference>
<protein>
    <recommendedName>
        <fullName evidence="1">Nucleotidyltransferase-like domain-containing protein</fullName>
    </recommendedName>
</protein>
<dbReference type="EMBL" id="JADJNC010000060">
    <property type="protein sequence ID" value="MBK7425020.1"/>
    <property type="molecule type" value="Genomic_DNA"/>
</dbReference>
<reference evidence="2" key="1">
    <citation type="submission" date="2020-10" db="EMBL/GenBank/DDBJ databases">
        <title>Connecting structure to function with the recovery of over 1000 high-quality activated sludge metagenome-assembled genomes encoding full-length rRNA genes using long-read sequencing.</title>
        <authorList>
            <person name="Singleton C.M."/>
            <person name="Petriglieri F."/>
            <person name="Kristensen J.M."/>
            <person name="Kirkegaard R.H."/>
            <person name="Michaelsen T.Y."/>
            <person name="Andersen M.H."/>
            <person name="Karst S.M."/>
            <person name="Dueholm M.S."/>
            <person name="Nielsen P.H."/>
            <person name="Albertsen M."/>
        </authorList>
    </citation>
    <scope>NUCLEOTIDE SEQUENCE</scope>
    <source>
        <strain evidence="2">EsbW_18-Q3-R4-48_MAXAC.044</strain>
    </source>
</reference>
<organism evidence="2 3">
    <name type="scientific">Candidatus Propionivibrio dominans</name>
    <dbReference type="NCBI Taxonomy" id="2954373"/>
    <lineage>
        <taxon>Bacteria</taxon>
        <taxon>Pseudomonadati</taxon>
        <taxon>Pseudomonadota</taxon>
        <taxon>Betaproteobacteria</taxon>
        <taxon>Rhodocyclales</taxon>
        <taxon>Rhodocyclaceae</taxon>
        <taxon>Propionivibrio</taxon>
    </lineage>
</organism>
<dbReference type="Pfam" id="PF12281">
    <property type="entry name" value="NTP_transf_8"/>
    <property type="match status" value="1"/>
</dbReference>
<accession>A0A9D7FA56</accession>